<evidence type="ECO:0000313" key="2">
    <source>
        <dbReference type="Proteomes" id="UP001500842"/>
    </source>
</evidence>
<keyword evidence="2" id="KW-1185">Reference proteome</keyword>
<protein>
    <submittedName>
        <fullName evidence="1">Uncharacterized protein</fullName>
    </submittedName>
</protein>
<accession>A0ABN1ZUM5</accession>
<name>A0ABN1ZUM5_9ACTN</name>
<comment type="caution">
    <text evidence="1">The sequence shown here is derived from an EMBL/GenBank/DDBJ whole genome shotgun (WGS) entry which is preliminary data.</text>
</comment>
<reference evidence="1 2" key="1">
    <citation type="journal article" date="2019" name="Int. J. Syst. Evol. Microbiol.">
        <title>The Global Catalogue of Microorganisms (GCM) 10K type strain sequencing project: providing services to taxonomists for standard genome sequencing and annotation.</title>
        <authorList>
            <consortium name="The Broad Institute Genomics Platform"/>
            <consortium name="The Broad Institute Genome Sequencing Center for Infectious Disease"/>
            <person name="Wu L."/>
            <person name="Ma J."/>
        </authorList>
    </citation>
    <scope>NUCLEOTIDE SEQUENCE [LARGE SCALE GENOMIC DNA]</scope>
    <source>
        <strain evidence="1 2">JCM 14942</strain>
    </source>
</reference>
<dbReference type="Proteomes" id="UP001500842">
    <property type="component" value="Unassembled WGS sequence"/>
</dbReference>
<gene>
    <name evidence="1" type="ORF">GCM10009788_05620</name>
</gene>
<evidence type="ECO:0000313" key="1">
    <source>
        <dbReference type="EMBL" id="GAA1504976.1"/>
    </source>
</evidence>
<sequence length="55" mass="5608">MAGKANAPDFAASSISAYFSGVAMGMLLAPARGPVTSASTYRDNRSVSARVSLVE</sequence>
<dbReference type="EMBL" id="BAAAOR010000004">
    <property type="protein sequence ID" value="GAA1504976.1"/>
    <property type="molecule type" value="Genomic_DNA"/>
</dbReference>
<proteinExistence type="predicted"/>
<organism evidence="1 2">
    <name type="scientific">Nocardioides humi</name>
    <dbReference type="NCBI Taxonomy" id="449461"/>
    <lineage>
        <taxon>Bacteria</taxon>
        <taxon>Bacillati</taxon>
        <taxon>Actinomycetota</taxon>
        <taxon>Actinomycetes</taxon>
        <taxon>Propionibacteriales</taxon>
        <taxon>Nocardioidaceae</taxon>
        <taxon>Nocardioides</taxon>
    </lineage>
</organism>